<protein>
    <recommendedName>
        <fullName evidence="4">Molybdopterin molybdenumtransferase</fullName>
    </recommendedName>
</protein>
<dbReference type="EMBL" id="BLWD01000001">
    <property type="protein sequence ID" value="GFN05314.1"/>
    <property type="molecule type" value="Genomic_DNA"/>
</dbReference>
<gene>
    <name evidence="2" type="ORF">Smic_38700</name>
</gene>
<dbReference type="InterPro" id="IPR036425">
    <property type="entry name" value="MoaB/Mog-like_dom_sf"/>
</dbReference>
<dbReference type="Proteomes" id="UP000498740">
    <property type="component" value="Unassembled WGS sequence"/>
</dbReference>
<dbReference type="AlphaFoldDB" id="A0A7J0CTM9"/>
<evidence type="ECO:0000313" key="2">
    <source>
        <dbReference type="EMBL" id="GFN05314.1"/>
    </source>
</evidence>
<comment type="caution">
    <text evidence="2">The sequence shown here is derived from an EMBL/GenBank/DDBJ whole genome shotgun (WGS) entry which is preliminary data.</text>
</comment>
<sequence length="94" mass="9391">MVPAGTVVTPAVLGLAAAAGYDALPAVPRPRVDVLVLGDELLAAGLPHDGLIRDALGPMLGPWLRALGAEVSGPAASGTTRRPCVRPSPPPTPT</sequence>
<evidence type="ECO:0000313" key="3">
    <source>
        <dbReference type="Proteomes" id="UP000498740"/>
    </source>
</evidence>
<dbReference type="Gene3D" id="3.40.980.10">
    <property type="entry name" value="MoaB/Mog-like domain"/>
    <property type="match status" value="1"/>
</dbReference>
<reference evidence="2 3" key="1">
    <citation type="submission" date="2020-05" db="EMBL/GenBank/DDBJ databases">
        <title>Whole genome shotgun sequence of Streptomyces microflavus NBRC 13062.</title>
        <authorList>
            <person name="Komaki H."/>
            <person name="Tamura T."/>
        </authorList>
    </citation>
    <scope>NUCLEOTIDE SEQUENCE [LARGE SCALE GENOMIC DNA]</scope>
    <source>
        <strain evidence="2 3">NBRC 13062</strain>
    </source>
</reference>
<dbReference type="SUPFAM" id="SSF53218">
    <property type="entry name" value="Molybdenum cofactor biosynthesis proteins"/>
    <property type="match status" value="1"/>
</dbReference>
<evidence type="ECO:0000256" key="1">
    <source>
        <dbReference type="SAM" id="MobiDB-lite"/>
    </source>
</evidence>
<name>A0A7J0CTM9_STRMI</name>
<feature type="region of interest" description="Disordered" evidence="1">
    <location>
        <begin position="72"/>
        <end position="94"/>
    </location>
</feature>
<accession>A0A7J0CTM9</accession>
<evidence type="ECO:0008006" key="4">
    <source>
        <dbReference type="Google" id="ProtNLM"/>
    </source>
</evidence>
<proteinExistence type="predicted"/>
<organism evidence="2 3">
    <name type="scientific">Streptomyces microflavus</name>
    <name type="common">Streptomyces lipmanii</name>
    <dbReference type="NCBI Taxonomy" id="1919"/>
    <lineage>
        <taxon>Bacteria</taxon>
        <taxon>Bacillati</taxon>
        <taxon>Actinomycetota</taxon>
        <taxon>Actinomycetes</taxon>
        <taxon>Kitasatosporales</taxon>
        <taxon>Streptomycetaceae</taxon>
        <taxon>Streptomyces</taxon>
    </lineage>
</organism>